<accession>A0A4R1HSF8</accession>
<keyword evidence="2" id="KW-1185">Reference proteome</keyword>
<protein>
    <submittedName>
        <fullName evidence="1">AraC-like DNA-binding protein</fullName>
    </submittedName>
</protein>
<evidence type="ECO:0000313" key="2">
    <source>
        <dbReference type="Proteomes" id="UP000295560"/>
    </source>
</evidence>
<gene>
    <name evidence="1" type="ORF">EV378_1397</name>
</gene>
<comment type="caution">
    <text evidence="1">The sequence shown here is derived from an EMBL/GenBank/DDBJ whole genome shotgun (WGS) entry which is preliminary data.</text>
</comment>
<dbReference type="GO" id="GO:0003677">
    <property type="term" value="F:DNA binding"/>
    <property type="evidence" value="ECO:0007669"/>
    <property type="project" value="UniProtKB-KW"/>
</dbReference>
<evidence type="ECO:0000313" key="1">
    <source>
        <dbReference type="EMBL" id="TCK25584.1"/>
    </source>
</evidence>
<dbReference type="Gene3D" id="1.10.10.60">
    <property type="entry name" value="Homeodomain-like"/>
    <property type="match status" value="1"/>
</dbReference>
<dbReference type="Proteomes" id="UP000295560">
    <property type="component" value="Unassembled WGS sequence"/>
</dbReference>
<keyword evidence="1" id="KW-0238">DNA-binding</keyword>
<proteinExistence type="predicted"/>
<dbReference type="AlphaFoldDB" id="A0A4R1HSF8"/>
<reference evidence="1 2" key="1">
    <citation type="submission" date="2019-03" db="EMBL/GenBank/DDBJ databases">
        <title>Sequencing the genomes of 1000 actinobacteria strains.</title>
        <authorList>
            <person name="Klenk H.-P."/>
        </authorList>
    </citation>
    <scope>NUCLEOTIDE SEQUENCE [LARGE SCALE GENOMIC DNA]</scope>
    <source>
        <strain evidence="1 2">DSM 44969</strain>
    </source>
</reference>
<sequence>MTSATVARVDGTDPRRILNLADRPSDSPYVERVWSSVAGGGPMTSVACTHRELVVSEERGGVRVDLRGPETVPTPVEVPAGHTAFGIVLTHGTSMPHLPSTGLVDGSVQLRVSSRGFVLAGEEWEVPHPDAAEQFVARLVRAGMLVRDPLVDDVLAGATARVGARTVERRVRAATGLSRGTVRQIDRAREAVTLLAADVAPLDVVAHLGYHDHPHLARSLTRFIGHTASWLRAPDAALSLLYKDDDRARL</sequence>
<dbReference type="EMBL" id="SMFZ01000001">
    <property type="protein sequence ID" value="TCK25584.1"/>
    <property type="molecule type" value="Genomic_DNA"/>
</dbReference>
<name>A0A4R1HSF8_PSEEN</name>
<organism evidence="1 2">
    <name type="scientific">Pseudonocardia endophytica</name>
    <dbReference type="NCBI Taxonomy" id="401976"/>
    <lineage>
        <taxon>Bacteria</taxon>
        <taxon>Bacillati</taxon>
        <taxon>Actinomycetota</taxon>
        <taxon>Actinomycetes</taxon>
        <taxon>Pseudonocardiales</taxon>
        <taxon>Pseudonocardiaceae</taxon>
        <taxon>Pseudonocardia</taxon>
    </lineage>
</organism>